<evidence type="ECO:0000313" key="7">
    <source>
        <dbReference type="EMBL" id="MFA9951051.1"/>
    </source>
</evidence>
<name>A0ABV4UHH0_9RHOO</name>
<organism evidence="7 8">
    <name type="scientific">Dentiradicibacter hellwigii</name>
    <dbReference type="NCBI Taxonomy" id="3149053"/>
    <lineage>
        <taxon>Bacteria</taxon>
        <taxon>Pseudomonadati</taxon>
        <taxon>Pseudomonadota</taxon>
        <taxon>Betaproteobacteria</taxon>
        <taxon>Rhodocyclales</taxon>
        <taxon>Rhodocyclaceae</taxon>
        <taxon>Dentiradicibacter</taxon>
    </lineage>
</organism>
<evidence type="ECO:0000256" key="4">
    <source>
        <dbReference type="ARBA" id="ARBA00035206"/>
    </source>
</evidence>
<comment type="function">
    <text evidence="5">One of the proteins that surrounds the polypeptide exit tunnel on the outside of the subunit.</text>
</comment>
<reference evidence="8" key="1">
    <citation type="submission" date="2024-06" db="EMBL/GenBank/DDBJ databases">
        <title>Radixoralia hellwigii gen. nov., sp nov., isolated from a root canal in the human oral cavity.</title>
        <authorList>
            <person name="Bartsch S."/>
            <person name="Wittmer A."/>
            <person name="Schulz A.-K."/>
            <person name="Neumann-Schaal M."/>
            <person name="Wolf J."/>
            <person name="Gronow S."/>
            <person name="Tennert C."/>
            <person name="Haecker G."/>
            <person name="Cieplik F."/>
            <person name="Al-Ahmad A."/>
        </authorList>
    </citation>
    <scope>NUCLEOTIDE SEQUENCE [LARGE SCALE GENOMIC DNA]</scope>
    <source>
        <strain evidence="8">Wk13</strain>
    </source>
</reference>
<dbReference type="HAMAP" id="MF_01326_B">
    <property type="entry name" value="Ribosomal_uL24_B"/>
    <property type="match status" value="1"/>
</dbReference>
<keyword evidence="5" id="KW-0694">RNA-binding</keyword>
<evidence type="ECO:0000259" key="6">
    <source>
        <dbReference type="SMART" id="SM00739"/>
    </source>
</evidence>
<dbReference type="InterPro" id="IPR005824">
    <property type="entry name" value="KOW"/>
</dbReference>
<dbReference type="InterPro" id="IPR003256">
    <property type="entry name" value="Ribosomal_uL24"/>
</dbReference>
<dbReference type="Pfam" id="PF17136">
    <property type="entry name" value="ribosomal_L24"/>
    <property type="match status" value="1"/>
</dbReference>
<evidence type="ECO:0000256" key="3">
    <source>
        <dbReference type="ARBA" id="ARBA00023274"/>
    </source>
</evidence>
<dbReference type="CDD" id="cd06089">
    <property type="entry name" value="KOW_RPL26"/>
    <property type="match status" value="1"/>
</dbReference>
<proteinExistence type="inferred from homology"/>
<dbReference type="Gene3D" id="2.30.30.30">
    <property type="match status" value="1"/>
</dbReference>
<dbReference type="SMART" id="SM00739">
    <property type="entry name" value="KOW"/>
    <property type="match status" value="1"/>
</dbReference>
<comment type="subunit">
    <text evidence="5">Part of the 50S ribosomal subunit.</text>
</comment>
<evidence type="ECO:0000313" key="8">
    <source>
        <dbReference type="Proteomes" id="UP001574673"/>
    </source>
</evidence>
<feature type="domain" description="KOW" evidence="6">
    <location>
        <begin position="3"/>
        <end position="30"/>
    </location>
</feature>
<dbReference type="InterPro" id="IPR008991">
    <property type="entry name" value="Translation_prot_SH3-like_sf"/>
</dbReference>
<evidence type="ECO:0000256" key="2">
    <source>
        <dbReference type="ARBA" id="ARBA00022980"/>
    </source>
</evidence>
<dbReference type="EMBL" id="JBEUWX010000003">
    <property type="protein sequence ID" value="MFA9951051.1"/>
    <property type="molecule type" value="Genomic_DNA"/>
</dbReference>
<dbReference type="PROSITE" id="PS01108">
    <property type="entry name" value="RIBOSOMAL_L24"/>
    <property type="match status" value="1"/>
</dbReference>
<comment type="similarity">
    <text evidence="1 5">Belongs to the universal ribosomal protein uL24 family.</text>
</comment>
<keyword evidence="5" id="KW-0699">rRNA-binding</keyword>
<comment type="caution">
    <text evidence="7">The sequence shown here is derived from an EMBL/GenBank/DDBJ whole genome shotgun (WGS) entry which is preliminary data.</text>
</comment>
<gene>
    <name evidence="5 7" type="primary">rplX</name>
    <name evidence="7" type="ORF">ABCS64_12060</name>
</gene>
<dbReference type="NCBIfam" id="TIGR01079">
    <property type="entry name" value="rplX_bact"/>
    <property type="match status" value="1"/>
</dbReference>
<dbReference type="Proteomes" id="UP001574673">
    <property type="component" value="Unassembled WGS sequence"/>
</dbReference>
<dbReference type="InterPro" id="IPR014722">
    <property type="entry name" value="Rib_uL2_dom2"/>
</dbReference>
<sequence>MEKIRKGDEVVVIAGKDKGKRGIVLRYVKVGYVVVEGVNRVKKHTKPNPVKGVVGGLLEKDMPIHVSNIAIYNPLTKKADRVGFKWIDDGKKKVRIFKSGGEVLGA</sequence>
<dbReference type="SUPFAM" id="SSF50104">
    <property type="entry name" value="Translation proteins SH3-like domain"/>
    <property type="match status" value="1"/>
</dbReference>
<dbReference type="InterPro" id="IPR005825">
    <property type="entry name" value="Ribosomal_uL24_CS"/>
</dbReference>
<protein>
    <recommendedName>
        <fullName evidence="4 5">Large ribosomal subunit protein uL24</fullName>
    </recommendedName>
</protein>
<dbReference type="RefSeq" id="WP_418892135.1">
    <property type="nucleotide sequence ID" value="NZ_JBEUWX010000003.1"/>
</dbReference>
<dbReference type="GO" id="GO:0005840">
    <property type="term" value="C:ribosome"/>
    <property type="evidence" value="ECO:0007669"/>
    <property type="project" value="UniProtKB-KW"/>
</dbReference>
<dbReference type="InterPro" id="IPR041988">
    <property type="entry name" value="Ribosomal_uL24_KOW"/>
</dbReference>
<keyword evidence="3 5" id="KW-0687">Ribonucleoprotein</keyword>
<comment type="function">
    <text evidence="5">One of two assembly initiator proteins, it binds directly to the 5'-end of the 23S rRNA, where it nucleates assembly of the 50S subunit.</text>
</comment>
<keyword evidence="2 5" id="KW-0689">Ribosomal protein</keyword>
<keyword evidence="8" id="KW-1185">Reference proteome</keyword>
<evidence type="ECO:0000256" key="5">
    <source>
        <dbReference type="HAMAP-Rule" id="MF_01326"/>
    </source>
</evidence>
<dbReference type="PANTHER" id="PTHR12903">
    <property type="entry name" value="MITOCHONDRIAL RIBOSOMAL PROTEIN L24"/>
    <property type="match status" value="1"/>
</dbReference>
<accession>A0ABV4UHH0</accession>
<dbReference type="InterPro" id="IPR057264">
    <property type="entry name" value="Ribosomal_uL24_C"/>
</dbReference>
<evidence type="ECO:0000256" key="1">
    <source>
        <dbReference type="ARBA" id="ARBA00010618"/>
    </source>
</evidence>